<dbReference type="GO" id="GO:0032259">
    <property type="term" value="P:methylation"/>
    <property type="evidence" value="ECO:0007669"/>
    <property type="project" value="UniProtKB-KW"/>
</dbReference>
<keyword evidence="1" id="KW-0489">Methyltransferase</keyword>
<evidence type="ECO:0000256" key="4">
    <source>
        <dbReference type="SAM" id="MobiDB-lite"/>
    </source>
</evidence>
<dbReference type="PANTHER" id="PTHR13610:SF11">
    <property type="entry name" value="METHYLTRANSFERASE DOMAIN-CONTAINING PROTEIN"/>
    <property type="match status" value="1"/>
</dbReference>
<dbReference type="SUPFAM" id="SSF53335">
    <property type="entry name" value="S-adenosyl-L-methionine-dependent methyltransferases"/>
    <property type="match status" value="1"/>
</dbReference>
<proteinExistence type="predicted"/>
<accession>X1HSE5</accession>
<sequence length="283" mass="31705">DEEGKLAADWQSQWGEHEITDVNFKAGKLTFKRKSKIQDRQWESTFEGTIKAHALSGTITSERGDITAEGKRVGAALVGQWELEITSDSGSRKQLLRVNPDLSGIFGPIAIKKIDLNNDEVAFKTVLEFGEQKFEISFTGKLDDRKLTGELTSSRGTRQVTGQKIRRTPAKQRSRQTRKPFRKPDILFVPTPQEAVDKMLELAEVKKDDLLYDLGCGNGIIVVTAAKRYGCKAVGYDIARKRVKESLANVEKSNVGHLVRIEQRDIFTLDLSKADVITLYLLP</sequence>
<evidence type="ECO:0000259" key="5">
    <source>
        <dbReference type="Pfam" id="PF13847"/>
    </source>
</evidence>
<protein>
    <recommendedName>
        <fullName evidence="5">Methyltransferase domain-containing protein</fullName>
    </recommendedName>
</protein>
<feature type="non-terminal residue" evidence="6">
    <location>
        <position position="283"/>
    </location>
</feature>
<dbReference type="PANTHER" id="PTHR13610">
    <property type="entry name" value="METHYLTRANSFERASE DOMAIN-CONTAINING PROTEIN"/>
    <property type="match status" value="1"/>
</dbReference>
<name>X1HSE5_9ZZZZ</name>
<dbReference type="InterPro" id="IPR025714">
    <property type="entry name" value="Methyltranfer_dom"/>
</dbReference>
<dbReference type="AlphaFoldDB" id="X1HSE5"/>
<keyword evidence="2" id="KW-0808">Transferase</keyword>
<comment type="caution">
    <text evidence="6">The sequence shown here is derived from an EMBL/GenBank/DDBJ whole genome shotgun (WGS) entry which is preliminary data.</text>
</comment>
<evidence type="ECO:0000256" key="3">
    <source>
        <dbReference type="ARBA" id="ARBA00022691"/>
    </source>
</evidence>
<evidence type="ECO:0000313" key="6">
    <source>
        <dbReference type="EMBL" id="GAH48208.1"/>
    </source>
</evidence>
<feature type="compositionally biased region" description="Polar residues" evidence="4">
    <location>
        <begin position="151"/>
        <end position="162"/>
    </location>
</feature>
<feature type="region of interest" description="Disordered" evidence="4">
    <location>
        <begin position="151"/>
        <end position="178"/>
    </location>
</feature>
<gene>
    <name evidence="6" type="ORF">S03H2_35368</name>
</gene>
<feature type="non-terminal residue" evidence="6">
    <location>
        <position position="1"/>
    </location>
</feature>
<dbReference type="InterPro" id="IPR026170">
    <property type="entry name" value="FAM173A/B"/>
</dbReference>
<organism evidence="6">
    <name type="scientific">marine sediment metagenome</name>
    <dbReference type="NCBI Taxonomy" id="412755"/>
    <lineage>
        <taxon>unclassified sequences</taxon>
        <taxon>metagenomes</taxon>
        <taxon>ecological metagenomes</taxon>
    </lineage>
</organism>
<evidence type="ECO:0000256" key="1">
    <source>
        <dbReference type="ARBA" id="ARBA00022603"/>
    </source>
</evidence>
<dbReference type="Gene3D" id="3.40.50.150">
    <property type="entry name" value="Vaccinia Virus protein VP39"/>
    <property type="match status" value="1"/>
</dbReference>
<dbReference type="CDD" id="cd02440">
    <property type="entry name" value="AdoMet_MTases"/>
    <property type="match status" value="1"/>
</dbReference>
<dbReference type="GO" id="GO:0016279">
    <property type="term" value="F:protein-lysine N-methyltransferase activity"/>
    <property type="evidence" value="ECO:0007669"/>
    <property type="project" value="InterPro"/>
</dbReference>
<keyword evidence="3" id="KW-0949">S-adenosyl-L-methionine</keyword>
<reference evidence="6" key="1">
    <citation type="journal article" date="2014" name="Front. Microbiol.">
        <title>High frequency of phylogenetically diverse reductive dehalogenase-homologous genes in deep subseafloor sedimentary metagenomes.</title>
        <authorList>
            <person name="Kawai M."/>
            <person name="Futagami T."/>
            <person name="Toyoda A."/>
            <person name="Takaki Y."/>
            <person name="Nishi S."/>
            <person name="Hori S."/>
            <person name="Arai W."/>
            <person name="Tsubouchi T."/>
            <person name="Morono Y."/>
            <person name="Uchiyama I."/>
            <person name="Ito T."/>
            <person name="Fujiyama A."/>
            <person name="Inagaki F."/>
            <person name="Takami H."/>
        </authorList>
    </citation>
    <scope>NUCLEOTIDE SEQUENCE</scope>
    <source>
        <strain evidence="6">Expedition CK06-06</strain>
    </source>
</reference>
<evidence type="ECO:0000256" key="2">
    <source>
        <dbReference type="ARBA" id="ARBA00022679"/>
    </source>
</evidence>
<dbReference type="InterPro" id="IPR029063">
    <property type="entry name" value="SAM-dependent_MTases_sf"/>
</dbReference>
<feature type="compositionally biased region" description="Basic residues" evidence="4">
    <location>
        <begin position="164"/>
        <end position="178"/>
    </location>
</feature>
<dbReference type="EMBL" id="BARU01021623">
    <property type="protein sequence ID" value="GAH48208.1"/>
    <property type="molecule type" value="Genomic_DNA"/>
</dbReference>
<feature type="domain" description="Methyltransferase" evidence="5">
    <location>
        <begin position="213"/>
        <end position="278"/>
    </location>
</feature>
<dbReference type="Pfam" id="PF13847">
    <property type="entry name" value="Methyltransf_31"/>
    <property type="match status" value="1"/>
</dbReference>